<dbReference type="Proteomes" id="UP000326678">
    <property type="component" value="Chromosome Gxm2"/>
</dbReference>
<dbReference type="EMBL" id="CP045227">
    <property type="protein sequence ID" value="QFS49908.1"/>
    <property type="molecule type" value="Genomic_DNA"/>
</dbReference>
<dbReference type="AlphaFoldDB" id="A0A5P8WAV5"/>
<protein>
    <submittedName>
        <fullName evidence="1">Uncharacterized protein</fullName>
    </submittedName>
</protein>
<dbReference type="KEGG" id="nsh:GXM_07402"/>
<organism evidence="1 2">
    <name type="scientific">Nostoc sphaeroides CCNUC1</name>
    <dbReference type="NCBI Taxonomy" id="2653204"/>
    <lineage>
        <taxon>Bacteria</taxon>
        <taxon>Bacillati</taxon>
        <taxon>Cyanobacteriota</taxon>
        <taxon>Cyanophyceae</taxon>
        <taxon>Nostocales</taxon>
        <taxon>Nostocaceae</taxon>
        <taxon>Nostoc</taxon>
    </lineage>
</organism>
<evidence type="ECO:0000313" key="1">
    <source>
        <dbReference type="EMBL" id="QFS49908.1"/>
    </source>
</evidence>
<proteinExistence type="predicted"/>
<reference evidence="1 2" key="1">
    <citation type="submission" date="2019-10" db="EMBL/GenBank/DDBJ databases">
        <title>Genomic and transcriptomic insights into the perfect genentic adaptation of a filamentous nitrogen-fixing cyanobacterium to rice fields.</title>
        <authorList>
            <person name="Chen Z."/>
        </authorList>
    </citation>
    <scope>NUCLEOTIDE SEQUENCE [LARGE SCALE GENOMIC DNA]</scope>
    <source>
        <strain evidence="1">CCNUC1</strain>
    </source>
</reference>
<name>A0A5P8WAV5_9NOSO</name>
<accession>A0A5P8WAV5</accession>
<evidence type="ECO:0000313" key="2">
    <source>
        <dbReference type="Proteomes" id="UP000326678"/>
    </source>
</evidence>
<gene>
    <name evidence="1" type="ORF">GXM_07402</name>
</gene>
<keyword evidence="2" id="KW-1185">Reference proteome</keyword>
<sequence>MKDKHNQITATLPNTVSKRLVRGEMSNRTESYAKAETITV</sequence>